<organism evidence="2 3">
    <name type="scientific">Phytophthora fragariae</name>
    <dbReference type="NCBI Taxonomy" id="53985"/>
    <lineage>
        <taxon>Eukaryota</taxon>
        <taxon>Sar</taxon>
        <taxon>Stramenopiles</taxon>
        <taxon>Oomycota</taxon>
        <taxon>Peronosporomycetes</taxon>
        <taxon>Peronosporales</taxon>
        <taxon>Peronosporaceae</taxon>
        <taxon>Phytophthora</taxon>
    </lineage>
</organism>
<accession>A0A6G0MBT7</accession>
<dbReference type="EMBL" id="QXGC01006579">
    <property type="protein sequence ID" value="KAE9162126.1"/>
    <property type="molecule type" value="Genomic_DNA"/>
</dbReference>
<gene>
    <name evidence="2" type="ORF">PF004_g30593</name>
</gene>
<proteinExistence type="predicted"/>
<evidence type="ECO:0000313" key="3">
    <source>
        <dbReference type="Proteomes" id="UP000476176"/>
    </source>
</evidence>
<evidence type="ECO:0000313" key="2">
    <source>
        <dbReference type="EMBL" id="KAE9162126.1"/>
    </source>
</evidence>
<feature type="region of interest" description="Disordered" evidence="1">
    <location>
        <begin position="1"/>
        <end position="116"/>
    </location>
</feature>
<name>A0A6G0MBT7_9STRA</name>
<feature type="compositionally biased region" description="Polar residues" evidence="1">
    <location>
        <begin position="227"/>
        <end position="246"/>
    </location>
</feature>
<feature type="compositionally biased region" description="Acidic residues" evidence="1">
    <location>
        <begin position="30"/>
        <end position="42"/>
    </location>
</feature>
<evidence type="ECO:0000256" key="1">
    <source>
        <dbReference type="SAM" id="MobiDB-lite"/>
    </source>
</evidence>
<feature type="compositionally biased region" description="Low complexity" evidence="1">
    <location>
        <begin position="1"/>
        <end position="13"/>
    </location>
</feature>
<dbReference type="AlphaFoldDB" id="A0A6G0MBT7"/>
<protein>
    <submittedName>
        <fullName evidence="2">Uncharacterized protein</fullName>
    </submittedName>
</protein>
<reference evidence="2 3" key="1">
    <citation type="submission" date="2018-09" db="EMBL/GenBank/DDBJ databases">
        <title>Genomic investigation of the strawberry pathogen Phytophthora fragariae indicates pathogenicity is determined by transcriptional variation in three key races.</title>
        <authorList>
            <person name="Adams T.M."/>
            <person name="Armitage A.D."/>
            <person name="Sobczyk M.K."/>
            <person name="Bates H.J."/>
            <person name="Dunwell J.M."/>
            <person name="Nellist C.F."/>
            <person name="Harrison R.J."/>
        </authorList>
    </citation>
    <scope>NUCLEOTIDE SEQUENCE [LARGE SCALE GENOMIC DNA]</scope>
    <source>
        <strain evidence="2 3">BC-23</strain>
    </source>
</reference>
<sequence length="350" mass="35186">MTTSTRAKTTTKSGKTRRAPRETKNPPIPGDDDDEEGSEAAGEEQHEGDGASKPPGPVMEQPPDPTATEDEAVTRSKDAGPNEASRDEPSPAILSAEQSGAGHARESHSTSTPAMDAKAVASVLQQLTAIVAGLQPQAVVAREDEGPTSGARNPEDQATRVPARVTPAAVAGSHEAPASMAAVASDSSIGGGPPAAPTRQTTVGGRQPRSGVVDAAPSPEMAAMATAVQQLTAMVSRPQPQSTSASAHPGGQQAGSRRTRAARTPVGALGGDGGGSSYSSSDGEHDSSSSSSSDAESESSDSEARSKWSAGAARTKTAATSAAKEEREGPGVAHVRALPEDVGVDVDRPG</sequence>
<dbReference type="Proteomes" id="UP000476176">
    <property type="component" value="Unassembled WGS sequence"/>
</dbReference>
<feature type="compositionally biased region" description="Pro residues" evidence="1">
    <location>
        <begin position="54"/>
        <end position="65"/>
    </location>
</feature>
<comment type="caution">
    <text evidence="2">The sequence shown here is derived from an EMBL/GenBank/DDBJ whole genome shotgun (WGS) entry which is preliminary data.</text>
</comment>
<feature type="compositionally biased region" description="Low complexity" evidence="1">
    <location>
        <begin position="309"/>
        <end position="322"/>
    </location>
</feature>
<feature type="region of interest" description="Disordered" evidence="1">
    <location>
        <begin position="140"/>
        <end position="350"/>
    </location>
</feature>
<feature type="compositionally biased region" description="Basic and acidic residues" evidence="1">
    <location>
        <begin position="72"/>
        <end position="89"/>
    </location>
</feature>
<feature type="compositionally biased region" description="Low complexity" evidence="1">
    <location>
        <begin position="159"/>
        <end position="171"/>
    </location>
</feature>